<evidence type="ECO:0000256" key="1">
    <source>
        <dbReference type="SAM" id="MobiDB-lite"/>
    </source>
</evidence>
<feature type="region of interest" description="Disordered" evidence="1">
    <location>
        <begin position="19"/>
        <end position="47"/>
    </location>
</feature>
<evidence type="ECO:0000313" key="3">
    <source>
        <dbReference type="Proteomes" id="UP001289374"/>
    </source>
</evidence>
<gene>
    <name evidence="2" type="ORF">Sango_0402000</name>
</gene>
<protein>
    <submittedName>
        <fullName evidence="2">Protein SULFUR DEFICIENCY-INDUCED 1</fullName>
    </submittedName>
</protein>
<proteinExistence type="predicted"/>
<evidence type="ECO:0000313" key="2">
    <source>
        <dbReference type="EMBL" id="KAK4408210.1"/>
    </source>
</evidence>
<keyword evidence="3" id="KW-1185">Reference proteome</keyword>
<accession>A0AAE1XAF9</accession>
<reference evidence="2" key="1">
    <citation type="submission" date="2020-06" db="EMBL/GenBank/DDBJ databases">
        <authorList>
            <person name="Li T."/>
            <person name="Hu X."/>
            <person name="Zhang T."/>
            <person name="Song X."/>
            <person name="Zhang H."/>
            <person name="Dai N."/>
            <person name="Sheng W."/>
            <person name="Hou X."/>
            <person name="Wei L."/>
        </authorList>
    </citation>
    <scope>NUCLEOTIDE SEQUENCE</scope>
    <source>
        <strain evidence="2">K16</strain>
        <tissue evidence="2">Leaf</tissue>
    </source>
</reference>
<organism evidence="2 3">
    <name type="scientific">Sesamum angolense</name>
    <dbReference type="NCBI Taxonomy" id="2727404"/>
    <lineage>
        <taxon>Eukaryota</taxon>
        <taxon>Viridiplantae</taxon>
        <taxon>Streptophyta</taxon>
        <taxon>Embryophyta</taxon>
        <taxon>Tracheophyta</taxon>
        <taxon>Spermatophyta</taxon>
        <taxon>Magnoliopsida</taxon>
        <taxon>eudicotyledons</taxon>
        <taxon>Gunneridae</taxon>
        <taxon>Pentapetalae</taxon>
        <taxon>asterids</taxon>
        <taxon>lamiids</taxon>
        <taxon>Lamiales</taxon>
        <taxon>Pedaliaceae</taxon>
        <taxon>Sesamum</taxon>
    </lineage>
</organism>
<sequence length="151" mass="17162">MISTGQLGLGLYAEDEFHRSRSGLPEGPNDRPGCQQGPQPVPMPHQTSPIREANLVLQDVLQYKLPGSDELRSRNRAEELWFELESQQHTGPWLASLPGLNAEDDFVEALERVMNKWAPTRSRRLPIFEEISQYIDQLLVDFITTLCIMSC</sequence>
<comment type="caution">
    <text evidence="2">The sequence shown here is derived from an EMBL/GenBank/DDBJ whole genome shotgun (WGS) entry which is preliminary data.</text>
</comment>
<dbReference type="Proteomes" id="UP001289374">
    <property type="component" value="Unassembled WGS sequence"/>
</dbReference>
<dbReference type="EMBL" id="JACGWL010000002">
    <property type="protein sequence ID" value="KAK4408210.1"/>
    <property type="molecule type" value="Genomic_DNA"/>
</dbReference>
<reference evidence="2" key="2">
    <citation type="journal article" date="2024" name="Plant">
        <title>Genomic evolution and insights into agronomic trait innovations of Sesamum species.</title>
        <authorList>
            <person name="Miao H."/>
            <person name="Wang L."/>
            <person name="Qu L."/>
            <person name="Liu H."/>
            <person name="Sun Y."/>
            <person name="Le M."/>
            <person name="Wang Q."/>
            <person name="Wei S."/>
            <person name="Zheng Y."/>
            <person name="Lin W."/>
            <person name="Duan Y."/>
            <person name="Cao H."/>
            <person name="Xiong S."/>
            <person name="Wang X."/>
            <person name="Wei L."/>
            <person name="Li C."/>
            <person name="Ma Q."/>
            <person name="Ju M."/>
            <person name="Zhao R."/>
            <person name="Li G."/>
            <person name="Mu C."/>
            <person name="Tian Q."/>
            <person name="Mei H."/>
            <person name="Zhang T."/>
            <person name="Gao T."/>
            <person name="Zhang H."/>
        </authorList>
    </citation>
    <scope>NUCLEOTIDE SEQUENCE</scope>
    <source>
        <strain evidence="2">K16</strain>
    </source>
</reference>
<name>A0AAE1XAF9_9LAMI</name>
<dbReference type="AlphaFoldDB" id="A0AAE1XAF9"/>